<feature type="domain" description="Coenzyme PQQ synthesis protein F-like C-terminal lobe" evidence="18">
    <location>
        <begin position="651"/>
        <end position="750"/>
    </location>
</feature>
<dbReference type="NCBIfam" id="TIGR02110">
    <property type="entry name" value="PQQ_syn_pqqF"/>
    <property type="match status" value="1"/>
</dbReference>
<reference evidence="19" key="2">
    <citation type="journal article" date="2023" name="mSystems">
        <title>Charting the Lipopeptidome of Nonpathogenic Pseudomonas.</title>
        <authorList>
            <person name="Cesa-Luna C."/>
            <person name="Geudens N."/>
            <person name="Girard L."/>
            <person name="De Roo V."/>
            <person name="Maklad H.R."/>
            <person name="Martins J.C."/>
            <person name="Hofte M."/>
            <person name="De Mot R."/>
        </authorList>
    </citation>
    <scope>NUCLEOTIDE SEQUENCE</scope>
    <source>
        <strain evidence="19">B1M3-32</strain>
    </source>
</reference>
<keyword evidence="8" id="KW-0862">Zinc</keyword>
<dbReference type="PANTHER" id="PTHR43690">
    <property type="entry name" value="NARDILYSIN"/>
    <property type="match status" value="1"/>
</dbReference>
<evidence type="ECO:0000256" key="1">
    <source>
        <dbReference type="ARBA" id="ARBA00001947"/>
    </source>
</evidence>
<dbReference type="SUPFAM" id="SSF63411">
    <property type="entry name" value="LuxS/MPP-like metallohydrolase"/>
    <property type="match status" value="2"/>
</dbReference>
<dbReference type="InterPro" id="IPR011249">
    <property type="entry name" value="Metalloenz_LuxS/M16"/>
</dbReference>
<dbReference type="Pfam" id="PF00675">
    <property type="entry name" value="Peptidase_M16"/>
    <property type="match status" value="1"/>
</dbReference>
<comment type="caution">
    <text evidence="19">The sequence shown here is derived from an EMBL/GenBank/DDBJ whole genome shotgun (WGS) entry which is preliminary data.</text>
</comment>
<organism evidence="19 20">
    <name type="scientific">Pseudomonas koreensis</name>
    <dbReference type="NCBI Taxonomy" id="198620"/>
    <lineage>
        <taxon>Bacteria</taxon>
        <taxon>Pseudomonadati</taxon>
        <taxon>Pseudomonadota</taxon>
        <taxon>Gammaproteobacteria</taxon>
        <taxon>Pseudomonadales</taxon>
        <taxon>Pseudomonadaceae</taxon>
        <taxon>Pseudomonas</taxon>
    </lineage>
</organism>
<dbReference type="InterPro" id="IPR011765">
    <property type="entry name" value="Pept_M16_N"/>
</dbReference>
<evidence type="ECO:0000259" key="16">
    <source>
        <dbReference type="Pfam" id="PF05193"/>
    </source>
</evidence>
<evidence type="ECO:0000256" key="11">
    <source>
        <dbReference type="ARBA" id="ARBA00024932"/>
    </source>
</evidence>
<evidence type="ECO:0000256" key="8">
    <source>
        <dbReference type="ARBA" id="ARBA00022833"/>
    </source>
</evidence>
<dbReference type="Pfam" id="PF05193">
    <property type="entry name" value="Peptidase_M16_C"/>
    <property type="match status" value="1"/>
</dbReference>
<dbReference type="Pfam" id="PF22456">
    <property type="entry name" value="PqqF-like_C_4"/>
    <property type="match status" value="1"/>
</dbReference>
<evidence type="ECO:0000313" key="19">
    <source>
        <dbReference type="EMBL" id="MCU7246835.1"/>
    </source>
</evidence>
<evidence type="ECO:0000256" key="2">
    <source>
        <dbReference type="ARBA" id="ARBA00004886"/>
    </source>
</evidence>
<feature type="region of interest" description="Disordered" evidence="14">
    <location>
        <begin position="430"/>
        <end position="452"/>
    </location>
</feature>
<dbReference type="InterPro" id="IPR001431">
    <property type="entry name" value="Pept_M16_Zn_BS"/>
</dbReference>
<comment type="function">
    <text evidence="11">Required for coenzyme pyrroloquinoline quinone (PQQ) biosynthesis. It is thought that this protein is a protease that cleaves peptides bond in a small peptide (gene pqqA), providing the glutamate and tyrosine residues which are necessary for the synthesis of PQQ.</text>
</comment>
<feature type="domain" description="Coenzyme PQQ synthesis protein F C-terminal lobe" evidence="17">
    <location>
        <begin position="459"/>
        <end position="582"/>
    </location>
</feature>
<comment type="cofactor">
    <cofactor evidence="1">
        <name>Zn(2+)</name>
        <dbReference type="ChEBI" id="CHEBI:29105"/>
    </cofactor>
</comment>
<feature type="domain" description="Peptidase M16 N-terminal" evidence="15">
    <location>
        <begin position="19"/>
        <end position="140"/>
    </location>
</feature>
<dbReference type="AlphaFoldDB" id="A0A9X2XDA3"/>
<dbReference type="PANTHER" id="PTHR43690:SF18">
    <property type="entry name" value="INSULIN-DEGRADING ENZYME-RELATED"/>
    <property type="match status" value="1"/>
</dbReference>
<evidence type="ECO:0000256" key="14">
    <source>
        <dbReference type="SAM" id="MobiDB-lite"/>
    </source>
</evidence>
<dbReference type="InterPro" id="IPR007863">
    <property type="entry name" value="Peptidase_M16_C"/>
</dbReference>
<dbReference type="GO" id="GO:0005737">
    <property type="term" value="C:cytoplasm"/>
    <property type="evidence" value="ECO:0007669"/>
    <property type="project" value="UniProtKB-ARBA"/>
</dbReference>
<dbReference type="RefSeq" id="WP_301620976.1">
    <property type="nucleotide sequence ID" value="NZ_JAOSKY010000001.1"/>
</dbReference>
<protein>
    <recommendedName>
        <fullName evidence="4">Coenzyme PQQ synthesis protein F</fullName>
    </recommendedName>
    <alternativeName>
        <fullName evidence="12">Pyrroloquinoline quinone biosynthesis protein F</fullName>
    </alternativeName>
</protein>
<dbReference type="PROSITE" id="PS00143">
    <property type="entry name" value="INSULINASE"/>
    <property type="match status" value="1"/>
</dbReference>
<evidence type="ECO:0000256" key="6">
    <source>
        <dbReference type="ARBA" id="ARBA00022723"/>
    </source>
</evidence>
<keyword evidence="20" id="KW-1185">Reference proteome</keyword>
<accession>A0A9X2XDA3</accession>
<evidence type="ECO:0000256" key="4">
    <source>
        <dbReference type="ARBA" id="ARBA00015088"/>
    </source>
</evidence>
<evidence type="ECO:0000256" key="10">
    <source>
        <dbReference type="ARBA" id="ARBA00023049"/>
    </source>
</evidence>
<evidence type="ECO:0000259" key="18">
    <source>
        <dbReference type="Pfam" id="PF22456"/>
    </source>
</evidence>
<dbReference type="Gene3D" id="3.30.830.10">
    <property type="entry name" value="Metalloenzyme, LuxS/M16 peptidase-like"/>
    <property type="match status" value="2"/>
</dbReference>
<dbReference type="GO" id="GO:0004222">
    <property type="term" value="F:metalloendopeptidase activity"/>
    <property type="evidence" value="ECO:0007669"/>
    <property type="project" value="InterPro"/>
</dbReference>
<comment type="similarity">
    <text evidence="3 13">Belongs to the peptidase M16 family.</text>
</comment>
<dbReference type="InterPro" id="IPR054733">
    <property type="entry name" value="PqqF_C_3"/>
</dbReference>
<evidence type="ECO:0000259" key="17">
    <source>
        <dbReference type="Pfam" id="PF22455"/>
    </source>
</evidence>
<proteinExistence type="inferred from homology"/>
<sequence>MSAPTHPRPHTETLANGLRVTLRHMPGLKRSAAALRVAAGSHDVPLAWPGLAHFLEHLLFLGTERFPADQGLMTYVQTHGGQVNASTRERTTDFFFELPPTSFSAGLERLSDMLVHPRMSPDDQLREREVLHAEFIAWSQDALAQQQFALSDGLSAIHPLRGFHAGNRDSLPVSQADFQQALRDFHQQFYRTGQMTLSLVGPQSLEQLRALAEQFAAVLPAGDKVAQSAPPSLMEGETTSYQQVAERRLDLLHTFEALPESSAEALAFLCHWLNSAKPGGLLAHLRKQGLADRLEATVLYQFAGQALLHLAFTAPAETPGALREQLRDWLGFFAAQQDWPALREEYAALLQRQQQVSSALQLARLDSEQRDSGLSESGVAALKQILQKIGAVDNFSSHWQLPAANPFLRAAEPLANAGLIRGQTSAHRGLRTFAQDRSRSRRERSPMQFSQALPDNSAEGAMFLRWQMEATATADLQARLQRSLRDVTDDARQAGVELSFTPTRNQWLLKLIGLQDPLPVVLEHALKNLTQIDADSALSEQEQPLMPIRQLLKVLPERCLQSLPPSDDIGHLWTTSRWDGLALGLNAQTQAAMGLALSRIPGMPDNQLPILPAPVAEHRWSHVETDSSEHALLLFCPSATREIADEAAWRLLAHLCQAPFYQRLRVELQLGYAVFSALRQIQGRTGLLFGVQSPTAPAGELLGHIQRFLEALPALIEQHDDASLIEQRQLLAGQLDASVLSRKDAAEWLWQAKLAGHSSDYLARLTAALGQLDRPALLTAAQRLIRADGGWLCLANSVGPGAPWQATK</sequence>
<dbReference type="InterPro" id="IPR054734">
    <property type="entry name" value="PqqF-like_C_4"/>
</dbReference>
<name>A0A9X2XDA3_9PSED</name>
<dbReference type="InterPro" id="IPR050626">
    <property type="entry name" value="Peptidase_M16"/>
</dbReference>
<dbReference type="GO" id="GO:0008270">
    <property type="term" value="F:zinc ion binding"/>
    <property type="evidence" value="ECO:0007669"/>
    <property type="project" value="InterPro"/>
</dbReference>
<keyword evidence="9" id="KW-0884">PQQ biosynthesis</keyword>
<dbReference type="Proteomes" id="UP001139955">
    <property type="component" value="Unassembled WGS sequence"/>
</dbReference>
<evidence type="ECO:0000256" key="3">
    <source>
        <dbReference type="ARBA" id="ARBA00007261"/>
    </source>
</evidence>
<gene>
    <name evidence="19" type="primary">pqqF</name>
    <name evidence="19" type="ORF">OC940_03340</name>
</gene>
<keyword evidence="5" id="KW-0645">Protease</keyword>
<keyword evidence="10" id="KW-0482">Metalloprotease</keyword>
<dbReference type="EMBL" id="JAOSKY010000001">
    <property type="protein sequence ID" value="MCU7246835.1"/>
    <property type="molecule type" value="Genomic_DNA"/>
</dbReference>
<feature type="domain" description="Peptidase M16 C-terminal" evidence="16">
    <location>
        <begin position="180"/>
        <end position="330"/>
    </location>
</feature>
<evidence type="ECO:0000313" key="20">
    <source>
        <dbReference type="Proteomes" id="UP001139955"/>
    </source>
</evidence>
<dbReference type="GO" id="GO:0006508">
    <property type="term" value="P:proteolysis"/>
    <property type="evidence" value="ECO:0007669"/>
    <property type="project" value="UniProtKB-KW"/>
</dbReference>
<evidence type="ECO:0000256" key="5">
    <source>
        <dbReference type="ARBA" id="ARBA00022670"/>
    </source>
</evidence>
<evidence type="ECO:0000256" key="7">
    <source>
        <dbReference type="ARBA" id="ARBA00022801"/>
    </source>
</evidence>
<evidence type="ECO:0000259" key="15">
    <source>
        <dbReference type="Pfam" id="PF00675"/>
    </source>
</evidence>
<keyword evidence="6" id="KW-0479">Metal-binding</keyword>
<comment type="pathway">
    <text evidence="2">Cofactor biosynthesis; pyrroloquinoline quinone biosynthesis.</text>
</comment>
<dbReference type="GO" id="GO:0018189">
    <property type="term" value="P:pyrroloquinoline quinone biosynthetic process"/>
    <property type="evidence" value="ECO:0007669"/>
    <property type="project" value="UniProtKB-KW"/>
</dbReference>
<evidence type="ECO:0000256" key="9">
    <source>
        <dbReference type="ARBA" id="ARBA00022905"/>
    </source>
</evidence>
<evidence type="ECO:0000256" key="12">
    <source>
        <dbReference type="ARBA" id="ARBA00030977"/>
    </source>
</evidence>
<dbReference type="InterPro" id="IPR011844">
    <property type="entry name" value="PQQ_synth_PqqF"/>
</dbReference>
<keyword evidence="7 19" id="KW-0378">Hydrolase</keyword>
<dbReference type="Pfam" id="PF22455">
    <property type="entry name" value="PqqF_C_3"/>
    <property type="match status" value="1"/>
</dbReference>
<reference evidence="19" key="1">
    <citation type="submission" date="2022-09" db="EMBL/GenBank/DDBJ databases">
        <authorList>
            <person name="Cesa-Luna C."/>
            <person name="Girard L."/>
            <person name="Lood C."/>
            <person name="Hofte M."/>
            <person name="De Mot R."/>
        </authorList>
    </citation>
    <scope>NUCLEOTIDE SEQUENCE</scope>
    <source>
        <strain evidence="19">B1M3-32</strain>
    </source>
</reference>
<evidence type="ECO:0000256" key="13">
    <source>
        <dbReference type="RuleBase" id="RU004447"/>
    </source>
</evidence>